<sequence length="67" mass="7582">PPFRWSGLKGPWFDNNLASLEVTPEGLKLWWDTGKLEHGDHLHPRLERVAGLTVAPRTARESARGPR</sequence>
<comment type="caution">
    <text evidence="1">The sequence shown here is derived from an EMBL/GenBank/DDBJ whole genome shotgun (WGS) entry which is preliminary data.</text>
</comment>
<keyword evidence="2" id="KW-1185">Reference proteome</keyword>
<gene>
    <name evidence="1" type="ORF">HER39_03460</name>
</gene>
<reference evidence="1 2" key="1">
    <citation type="submission" date="2020-04" db="EMBL/GenBank/DDBJ databases">
        <authorList>
            <person name="Liu S."/>
        </authorList>
    </citation>
    <scope>NUCLEOTIDE SEQUENCE [LARGE SCALE GENOMIC DNA]</scope>
    <source>
        <strain evidence="1 2">CGMCC 1.15091</strain>
    </source>
</reference>
<proteinExistence type="predicted"/>
<dbReference type="EMBL" id="JAAZSR010000028">
    <property type="protein sequence ID" value="NKX49649.1"/>
    <property type="molecule type" value="Genomic_DNA"/>
</dbReference>
<evidence type="ECO:0000313" key="2">
    <source>
        <dbReference type="Proteomes" id="UP000523795"/>
    </source>
</evidence>
<name>A0ABX1JL98_9MICC</name>
<accession>A0ABX1JL98</accession>
<feature type="non-terminal residue" evidence="1">
    <location>
        <position position="1"/>
    </location>
</feature>
<dbReference type="Proteomes" id="UP000523795">
    <property type="component" value="Unassembled WGS sequence"/>
</dbReference>
<protein>
    <submittedName>
        <fullName evidence="1">Alkaline phosphatase family protein</fullName>
    </submittedName>
</protein>
<evidence type="ECO:0000313" key="1">
    <source>
        <dbReference type="EMBL" id="NKX49649.1"/>
    </source>
</evidence>
<organism evidence="1 2">
    <name type="scientific">Arthrobacter deserti</name>
    <dbReference type="NCBI Taxonomy" id="1742687"/>
    <lineage>
        <taxon>Bacteria</taxon>
        <taxon>Bacillati</taxon>
        <taxon>Actinomycetota</taxon>
        <taxon>Actinomycetes</taxon>
        <taxon>Micrococcales</taxon>
        <taxon>Micrococcaceae</taxon>
        <taxon>Arthrobacter</taxon>
    </lineage>
</organism>